<evidence type="ECO:0000313" key="2">
    <source>
        <dbReference type="Proteomes" id="UP000809829"/>
    </source>
</evidence>
<dbReference type="Proteomes" id="UP000809829">
    <property type="component" value="Unassembled WGS sequence"/>
</dbReference>
<proteinExistence type="predicted"/>
<organism evidence="1 2">
    <name type="scientific">Priestia iocasae</name>
    <dbReference type="NCBI Taxonomy" id="2291674"/>
    <lineage>
        <taxon>Bacteria</taxon>
        <taxon>Bacillati</taxon>
        <taxon>Bacillota</taxon>
        <taxon>Bacilli</taxon>
        <taxon>Bacillales</taxon>
        <taxon>Bacillaceae</taxon>
        <taxon>Priestia</taxon>
    </lineage>
</organism>
<reference evidence="1 2" key="1">
    <citation type="submission" date="2021-01" db="EMBL/GenBank/DDBJ databases">
        <title>Genomic Encyclopedia of Type Strains, Phase IV (KMG-IV): sequencing the most valuable type-strain genomes for metagenomic binning, comparative biology and taxonomic classification.</title>
        <authorList>
            <person name="Goeker M."/>
        </authorList>
    </citation>
    <scope>NUCLEOTIDE SEQUENCE [LARGE SCALE GENOMIC DNA]</scope>
    <source>
        <strain evidence="1 2">DSM 104297</strain>
    </source>
</reference>
<comment type="caution">
    <text evidence="1">The sequence shown here is derived from an EMBL/GenBank/DDBJ whole genome shotgun (WGS) entry which is preliminary data.</text>
</comment>
<keyword evidence="2" id="KW-1185">Reference proteome</keyword>
<gene>
    <name evidence="1" type="ORF">JOC83_001076</name>
</gene>
<accession>A0ABS2QS30</accession>
<dbReference type="EMBL" id="JAFBFC010000002">
    <property type="protein sequence ID" value="MBM7702242.1"/>
    <property type="molecule type" value="Genomic_DNA"/>
</dbReference>
<name>A0ABS2QS30_9BACI</name>
<evidence type="ECO:0000313" key="1">
    <source>
        <dbReference type="EMBL" id="MBM7702242.1"/>
    </source>
</evidence>
<protein>
    <submittedName>
        <fullName evidence="1">Uncharacterized protein</fullName>
    </submittedName>
</protein>
<sequence length="37" mass="4318">MCTRKGEGIVEVLIEHGNDQTSEHFIDRVIDFLEEEK</sequence>